<evidence type="ECO:0000313" key="2">
    <source>
        <dbReference type="Proteomes" id="UP000551709"/>
    </source>
</evidence>
<proteinExistence type="predicted"/>
<dbReference type="AlphaFoldDB" id="A0A8T5VA09"/>
<dbReference type="EMBL" id="CP096255">
    <property type="protein sequence ID" value="UPT86942.1"/>
    <property type="molecule type" value="Genomic_DNA"/>
</dbReference>
<accession>A0A8T5VA09</accession>
<reference evidence="1" key="2">
    <citation type="submission" date="2022-04" db="EMBL/GenBank/DDBJ databases">
        <authorList>
            <person name="Bromfield E.S.P."/>
            <person name="Cloutier S."/>
        </authorList>
    </citation>
    <scope>NUCLEOTIDE SEQUENCE</scope>
    <source>
        <strain evidence="1">1S5</strain>
    </source>
</reference>
<organism evidence="1 2">
    <name type="scientific">Bradyrhizobium barranii subsp. apii</name>
    <dbReference type="NCBI Taxonomy" id="2819348"/>
    <lineage>
        <taxon>Bacteria</taxon>
        <taxon>Pseudomonadati</taxon>
        <taxon>Pseudomonadota</taxon>
        <taxon>Alphaproteobacteria</taxon>
        <taxon>Hyphomicrobiales</taxon>
        <taxon>Nitrobacteraceae</taxon>
        <taxon>Bradyrhizobium</taxon>
        <taxon>Bradyrhizobium barranii</taxon>
    </lineage>
</organism>
<name>A0A8T5VA09_9BRAD</name>
<dbReference type="Proteomes" id="UP000551709">
    <property type="component" value="Chromosome"/>
</dbReference>
<gene>
    <name evidence="1" type="ORF">HAP41_0000043130</name>
</gene>
<sequence length="151" mass="17150">MTQDITPQEAMKRLDEHFGGREGMLIHTLTMLSTSGQPTDVTFYRRKPILDVRVSTKLGAARLYGLESHVPRLLKRIEFSNGTVASLDEIWTVNPMPIGGFTAEELAAVDLSEAEQRVGPQGETMRKMIRKTYHCKGRKETDIYLRRWIAS</sequence>
<protein>
    <submittedName>
        <fullName evidence="1">Uncharacterized protein</fullName>
    </submittedName>
</protein>
<evidence type="ECO:0000313" key="1">
    <source>
        <dbReference type="EMBL" id="UPT86942.1"/>
    </source>
</evidence>
<dbReference type="RefSeq" id="WP_166075514.1">
    <property type="nucleotide sequence ID" value="NZ_CP096255.1"/>
</dbReference>
<reference evidence="1" key="1">
    <citation type="journal article" date="2017" name="Syst. Appl. Microbiol.">
        <title>Soybeans inoculated with root zone soils of Canadian native legumes harbour diverse and novel Bradyrhizobium spp. that possess agricultural potential.</title>
        <authorList>
            <person name="Bromfield E.S.P."/>
            <person name="Cloutier S."/>
            <person name="Tambong J.T."/>
            <person name="Tran Thi T.V."/>
        </authorList>
    </citation>
    <scope>NUCLEOTIDE SEQUENCE</scope>
    <source>
        <strain evidence="1">1S5</strain>
    </source>
</reference>